<dbReference type="SUPFAM" id="SSF53901">
    <property type="entry name" value="Thiolase-like"/>
    <property type="match status" value="1"/>
</dbReference>
<dbReference type="Pfam" id="PF08659">
    <property type="entry name" value="KR"/>
    <property type="match status" value="2"/>
</dbReference>
<feature type="domain" description="Carrier" evidence="6">
    <location>
        <begin position="499"/>
        <end position="589"/>
    </location>
</feature>
<dbReference type="Gene3D" id="3.40.50.1820">
    <property type="entry name" value="alpha/beta hydrolase"/>
    <property type="match status" value="1"/>
</dbReference>
<dbReference type="PROSITE" id="PS00012">
    <property type="entry name" value="PHOSPHOPANTETHEINE"/>
    <property type="match status" value="1"/>
</dbReference>
<dbReference type="Pfam" id="PF00975">
    <property type="entry name" value="Thioesterase"/>
    <property type="match status" value="1"/>
</dbReference>
<feature type="compositionally biased region" description="Acidic residues" evidence="5">
    <location>
        <begin position="191"/>
        <end position="202"/>
    </location>
</feature>
<evidence type="ECO:0000256" key="5">
    <source>
        <dbReference type="SAM" id="MobiDB-lite"/>
    </source>
</evidence>
<evidence type="ECO:0000313" key="9">
    <source>
        <dbReference type="WBParaSite" id="scaffold5703_cov205.g9859"/>
    </source>
</evidence>
<dbReference type="PROSITE" id="PS52004">
    <property type="entry name" value="KS3_2"/>
    <property type="match status" value="1"/>
</dbReference>
<keyword evidence="4" id="KW-0808">Transferase</keyword>
<dbReference type="WBParaSite" id="scaffold5703_cov205.g9859">
    <property type="protein sequence ID" value="scaffold5703_cov205.g9859"/>
    <property type="gene ID" value="scaffold5703_cov205.g9859"/>
</dbReference>
<dbReference type="Gene3D" id="1.10.1200.10">
    <property type="entry name" value="ACP-like"/>
    <property type="match status" value="1"/>
</dbReference>
<dbReference type="InterPro" id="IPR018201">
    <property type="entry name" value="Ketoacyl_synth_AS"/>
</dbReference>
<dbReference type="InterPro" id="IPR016039">
    <property type="entry name" value="Thiolase-like"/>
</dbReference>
<evidence type="ECO:0000256" key="4">
    <source>
        <dbReference type="ARBA" id="ARBA00022679"/>
    </source>
</evidence>
<keyword evidence="2" id="KW-0596">Phosphopantetheine</keyword>
<dbReference type="PROSITE" id="PS50075">
    <property type="entry name" value="CARRIER"/>
    <property type="match status" value="2"/>
</dbReference>
<dbReference type="GO" id="GO:0004315">
    <property type="term" value="F:3-oxoacyl-[acyl-carrier-protein] synthase activity"/>
    <property type="evidence" value="ECO:0007669"/>
    <property type="project" value="InterPro"/>
</dbReference>
<dbReference type="Gene3D" id="3.40.50.720">
    <property type="entry name" value="NAD(P)-binding Rossmann-like Domain"/>
    <property type="match status" value="1"/>
</dbReference>
<dbReference type="InterPro" id="IPR020841">
    <property type="entry name" value="PKS_Beta-ketoAc_synthase_dom"/>
</dbReference>
<dbReference type="InterPro" id="IPR036736">
    <property type="entry name" value="ACP-like_sf"/>
</dbReference>
<dbReference type="Pfam" id="PF02801">
    <property type="entry name" value="Ketoacyl-synt_C"/>
    <property type="match status" value="1"/>
</dbReference>
<dbReference type="PANTHER" id="PTHR43775">
    <property type="entry name" value="FATTY ACID SYNTHASE"/>
    <property type="match status" value="1"/>
</dbReference>
<dbReference type="InterPro" id="IPR014031">
    <property type="entry name" value="Ketoacyl_synth_C"/>
</dbReference>
<dbReference type="GO" id="GO:0006633">
    <property type="term" value="P:fatty acid biosynthetic process"/>
    <property type="evidence" value="ECO:0007669"/>
    <property type="project" value="InterPro"/>
</dbReference>
<dbReference type="InterPro" id="IPR050091">
    <property type="entry name" value="PKS_NRPS_Biosynth_Enz"/>
</dbReference>
<protein>
    <recommendedName>
        <fullName evidence="1">oleoyl-[acyl-carrier-protein] hydrolase</fullName>
        <ecNumber evidence="1">3.1.2.14</ecNumber>
    </recommendedName>
</protein>
<dbReference type="InterPro" id="IPR006162">
    <property type="entry name" value="Ppantetheine_attach_site"/>
</dbReference>
<dbReference type="SUPFAM" id="SSF53474">
    <property type="entry name" value="alpha/beta-Hydrolases"/>
    <property type="match status" value="1"/>
</dbReference>
<dbReference type="EC" id="3.1.2.14" evidence="1"/>
<dbReference type="InterPro" id="IPR057326">
    <property type="entry name" value="KR_dom"/>
</dbReference>
<dbReference type="GO" id="GO:0016297">
    <property type="term" value="F:fatty acyl-[ACP] hydrolase activity"/>
    <property type="evidence" value="ECO:0007669"/>
    <property type="project" value="UniProtKB-EC"/>
</dbReference>
<organism evidence="8 9">
    <name type="scientific">Meloidogyne javanica</name>
    <name type="common">Root-knot nematode worm</name>
    <dbReference type="NCBI Taxonomy" id="6303"/>
    <lineage>
        <taxon>Eukaryota</taxon>
        <taxon>Metazoa</taxon>
        <taxon>Ecdysozoa</taxon>
        <taxon>Nematoda</taxon>
        <taxon>Chromadorea</taxon>
        <taxon>Rhabditida</taxon>
        <taxon>Tylenchina</taxon>
        <taxon>Tylenchomorpha</taxon>
        <taxon>Tylenchoidea</taxon>
        <taxon>Meloidogynidae</taxon>
        <taxon>Meloidogyninae</taxon>
        <taxon>Meloidogyne</taxon>
        <taxon>Meloidogyne incognita group</taxon>
    </lineage>
</organism>
<evidence type="ECO:0000256" key="3">
    <source>
        <dbReference type="ARBA" id="ARBA00022553"/>
    </source>
</evidence>
<proteinExistence type="predicted"/>
<feature type="domain" description="Carrier" evidence="6">
    <location>
        <begin position="35"/>
        <end position="117"/>
    </location>
</feature>
<evidence type="ECO:0000259" key="6">
    <source>
        <dbReference type="PROSITE" id="PS50075"/>
    </source>
</evidence>
<dbReference type="PANTHER" id="PTHR43775:SF37">
    <property type="entry name" value="SI:DKEY-61P9.11"/>
    <property type="match status" value="1"/>
</dbReference>
<dbReference type="Pfam" id="PF00550">
    <property type="entry name" value="PP-binding"/>
    <property type="match status" value="2"/>
</dbReference>
<feature type="region of interest" description="Disordered" evidence="5">
    <location>
        <begin position="1"/>
        <end position="32"/>
    </location>
</feature>
<evidence type="ECO:0000256" key="2">
    <source>
        <dbReference type="ARBA" id="ARBA00022450"/>
    </source>
</evidence>
<feature type="domain" description="Ketosynthase family 3 (KS3)" evidence="7">
    <location>
        <begin position="736"/>
        <end position="1126"/>
    </location>
</feature>
<dbReference type="InterPro" id="IPR014030">
    <property type="entry name" value="Ketoacyl_synth_N"/>
</dbReference>
<keyword evidence="3" id="KW-0597">Phosphoprotein</keyword>
<dbReference type="InterPro" id="IPR029058">
    <property type="entry name" value="AB_hydrolase_fold"/>
</dbReference>
<evidence type="ECO:0000313" key="8">
    <source>
        <dbReference type="Proteomes" id="UP000887561"/>
    </source>
</evidence>
<accession>A0A915MYX5</accession>
<dbReference type="SMART" id="SM00825">
    <property type="entry name" value="PKS_KS"/>
    <property type="match status" value="1"/>
</dbReference>
<dbReference type="PROSITE" id="PS00606">
    <property type="entry name" value="KS3_1"/>
    <property type="match status" value="1"/>
</dbReference>
<dbReference type="InterPro" id="IPR009081">
    <property type="entry name" value="PP-bd_ACP"/>
</dbReference>
<dbReference type="Proteomes" id="UP000887561">
    <property type="component" value="Unplaced"/>
</dbReference>
<evidence type="ECO:0000256" key="1">
    <source>
        <dbReference type="ARBA" id="ARBA00012480"/>
    </source>
</evidence>
<sequence>MAKKNKQDIQKNPLPTINYKNKQNPSINPQKSTKQKFVELTKKIEQILISALPSAQLPTNWIDMGLTQLGLDSLSLMALAQALNQKFEINGNIGITPADVFMIGRARELVQLVSQKLENEEDGEEEDKEEEDSEEDTEEGEENEGDDTEEEEFKEDENNEEDDNEERKDDEEKEEESEDEDKNEEGKKEDNEEDEEDEELEEEQKMNEKEMRHSINMKSIKNNQKFEENVEVLFGIIYQGDEVEMEKDKIANWLAKHFPSLNCLILLARTRPNDTDIFWQYFKQMSKQCRVELKLCDVTDVERMKEVFEMPEMQQLNGIIHSAGVLINAPIAAMESSLYNLNPAHFVINSSLTSLHPNHGQSVYAASNAFCDALIRKRRKNGLSGTVLNWANWLEVGMAARKPGTNEILGWLGLSGLSTELALYCFKIALRYKPTQIMIGRFDWEKMKEKFEGLYKRFEDFGEDFEKENEEENKIFFKKVEEDKRDSQKFKNLKNPKIPNFEEIITSAIREQLKIVNYDNNEDRILEFVQNSNFNSLGFMEMGLDSLRLYQLTSDLNGRLERFGLKINIIDLFERGNVEKLGEYLNRRLEENEGRGVEEKSVRPILIENERRNLELKLEDENKILEEIVEFSKNHLFFGEPLVPAALQTQQFIDCLKSSNLDIEKTKIYSVGRAQLNNEELSNFAGGSVDILDEKNDKLMIIEGVVAKKFEEKEIKNEEKINFEEFNEWLMLIRPEKDIAILGVSGTFSGCESVEEFWEAIRDNYSCLSTLKNNNPDIIPISGICPNIEKFDINLFGKAGLSMTEWRRLDPQIRLLAQHSYMALENSGNLERKSRIRVGCFVAAEESSPEYKEVDEREGALGSLLGMYRRNQHTFCAQWLSHLLELTGPSINVYSACSSSFSAIAQAQQALLTGEADLCLVGAVHLVHPNQIGHQPMPGQPLAKSSNSWPFCPTSDGLMRGSACAVIVLGKPIEAILRGDPVLGIIKSVAINNDAGRKPNFMSPSIEGQQAVIERALEQSGVPRKLIHFWECHAAGTTIGDNIELSAIYKAFFKEKTEQEEENNNLFVGSCKANIGHCFAASGICSIIKLLKMLETGLLPPQLLPNNDVVSADLLNPYNGQLIIHSGSEAKEILPAKINKNPNLDEMSNTLLSRRENHQRFRAFVLASNLSELTKGLIRIANNEDIVENSGNNEENLAVFFNPQGGDLLRDYPRTSLILEIGPPGILPQLLKETEDDLEINLNRKIKVINTIERERRFTGEIKEDPPQLLKALAQIWQVIKLIIMSLNGAQLITSFEEAWNGYSVNFNSLFNSYNEEWDNKMPGYNFDYLELNPSKEEMLVPLNLSLKNKGNERVTVDGENKKIEEKQENLNVKLKGGGLTKEKLTEIVVKTWNDYMPFALGEAEGEKNFILSGGNSIQAAQITILYRHLAGILPLWANVVGVQYAFEADSLINKASSLGELAKYYAEKIEDYTKETPLLLIGHSLGGVLAYEIALILNQKYLKCSSSLRVPLIILFDSWAAGQELICPKKAKQFVLDRFNHFSIHQRNSLSIGAEKLAGFLRTHKFNANIEPSPEIWLFTAEKKIKLVFSDYIGGSVDEGWACLTKRLNLIKCEDVDHDSILDLDCLKKRSKILEELCEKQAKIYQLSSIQQSTRLLLLALYMDTPPTTSTAAEGSSTAASVPAPCSPSLAPTTATPIEGATTACFAAPCCSSSLYETVPALTSVPMTRSVPETHWQEYLAVPEPDWSHHRDFNSKQSLDLFVRERIAAGWVKHPRLKSTSKKRGGLSIKIHYLCCKFYYRGCHAVMKIETEDGPEGFTATSLVGRLGHSSHPNIDYQAKENFVDGF</sequence>
<dbReference type="Gene3D" id="3.40.47.10">
    <property type="match status" value="1"/>
</dbReference>
<dbReference type="CDD" id="cd00833">
    <property type="entry name" value="PKS"/>
    <property type="match status" value="1"/>
</dbReference>
<evidence type="ECO:0000259" key="7">
    <source>
        <dbReference type="PROSITE" id="PS52004"/>
    </source>
</evidence>
<keyword evidence="8" id="KW-1185">Reference proteome</keyword>
<dbReference type="SUPFAM" id="SSF47336">
    <property type="entry name" value="ACP-like"/>
    <property type="match status" value="2"/>
</dbReference>
<feature type="region of interest" description="Disordered" evidence="5">
    <location>
        <begin position="116"/>
        <end position="211"/>
    </location>
</feature>
<dbReference type="SMART" id="SM00822">
    <property type="entry name" value="PKS_KR"/>
    <property type="match status" value="1"/>
</dbReference>
<dbReference type="SUPFAM" id="SSF51735">
    <property type="entry name" value="NAD(P)-binding Rossmann-fold domains"/>
    <property type="match status" value="1"/>
</dbReference>
<dbReference type="Pfam" id="PF00109">
    <property type="entry name" value="ketoacyl-synt"/>
    <property type="match status" value="1"/>
</dbReference>
<feature type="compositionally biased region" description="Acidic residues" evidence="5">
    <location>
        <begin position="119"/>
        <end position="183"/>
    </location>
</feature>
<reference evidence="9" key="1">
    <citation type="submission" date="2022-11" db="UniProtKB">
        <authorList>
            <consortium name="WormBaseParasite"/>
        </authorList>
    </citation>
    <scope>IDENTIFICATION</scope>
</reference>
<feature type="compositionally biased region" description="Polar residues" evidence="5">
    <location>
        <begin position="13"/>
        <end position="32"/>
    </location>
</feature>
<dbReference type="InterPro" id="IPR013968">
    <property type="entry name" value="PKS_KR"/>
</dbReference>
<name>A0A915MYX5_MELJA</name>
<dbReference type="InterPro" id="IPR001031">
    <property type="entry name" value="Thioesterase"/>
</dbReference>
<dbReference type="InterPro" id="IPR036291">
    <property type="entry name" value="NAD(P)-bd_dom_sf"/>
</dbReference>
<dbReference type="GO" id="GO:0004312">
    <property type="term" value="F:fatty acid synthase activity"/>
    <property type="evidence" value="ECO:0007669"/>
    <property type="project" value="TreeGrafter"/>
</dbReference>